<evidence type="ECO:0000313" key="1">
    <source>
        <dbReference type="EMBL" id="AMY67378.1"/>
    </source>
</evidence>
<dbReference type="Proteomes" id="UP000076128">
    <property type="component" value="Chromosome"/>
</dbReference>
<dbReference type="STRING" id="1335048.AKL17_0116"/>
<gene>
    <name evidence="1" type="ORF">AKL17_0116</name>
</gene>
<accession>A0A159Z0G0</accession>
<evidence type="ECO:0000313" key="2">
    <source>
        <dbReference type="Proteomes" id="UP000076128"/>
    </source>
</evidence>
<dbReference type="AlphaFoldDB" id="A0A159Z0G0"/>
<protein>
    <recommendedName>
        <fullName evidence="3">GIY-YIG nuclease family protein</fullName>
    </recommendedName>
</protein>
<dbReference type="EMBL" id="CP012661">
    <property type="protein sequence ID" value="AMY67378.1"/>
    <property type="molecule type" value="Genomic_DNA"/>
</dbReference>
<name>A0A159Z0G0_9RHOB</name>
<dbReference type="KEGG" id="daa:AKL17_0116"/>
<dbReference type="OrthoDB" id="1551317at2"/>
<sequence length="98" mass="11423">MPGWKVVYKITWPNGKIYIGSDRTDAITYFGSPDKRLLGRDFPTREDRRCMTVTREILWESQTASVSEVLAVERTMILRFRSNEPEVGYNQRPLPQCP</sequence>
<dbReference type="RefSeq" id="WP_066808542.1">
    <property type="nucleotide sequence ID" value="NZ_CP012661.1"/>
</dbReference>
<proteinExistence type="predicted"/>
<reference evidence="1 2" key="1">
    <citation type="submission" date="2015-09" db="EMBL/GenBank/DDBJ databases">
        <title>Complete genome sequence of Defluviimonas alba cai42t isolated from an oilfield in Xinjiang.</title>
        <authorList>
            <person name="Geng S."/>
            <person name="Pan X."/>
            <person name="Wu X."/>
        </authorList>
    </citation>
    <scope>NUCLEOTIDE SEQUENCE [LARGE SCALE GENOMIC DNA]</scope>
    <source>
        <strain evidence="2">cai42</strain>
    </source>
</reference>
<keyword evidence="2" id="KW-1185">Reference proteome</keyword>
<evidence type="ECO:0008006" key="3">
    <source>
        <dbReference type="Google" id="ProtNLM"/>
    </source>
</evidence>
<organism evidence="1 2">
    <name type="scientific">Frigidibacter mobilis</name>
    <dbReference type="NCBI Taxonomy" id="1335048"/>
    <lineage>
        <taxon>Bacteria</taxon>
        <taxon>Pseudomonadati</taxon>
        <taxon>Pseudomonadota</taxon>
        <taxon>Alphaproteobacteria</taxon>
        <taxon>Rhodobacterales</taxon>
        <taxon>Paracoccaceae</taxon>
        <taxon>Frigidibacter</taxon>
    </lineage>
</organism>